<protein>
    <submittedName>
        <fullName evidence="4">Anti-sigma factor</fullName>
    </submittedName>
</protein>
<keyword evidence="1" id="KW-0472">Membrane</keyword>
<reference evidence="2 5" key="1">
    <citation type="journal article" date="2015" name="Genome Announc.">
        <title>Complete genome sequences for 35 biothreat assay-relevant bacillus species.</title>
        <authorList>
            <person name="Johnson S.L."/>
            <person name="Daligault H.E."/>
            <person name="Davenport K.W."/>
            <person name="Jaissle J."/>
            <person name="Frey K.G."/>
            <person name="Ladner J.T."/>
            <person name="Broomall S.M."/>
            <person name="Bishop-Lilly K.A."/>
            <person name="Bruce D.C."/>
            <person name="Gibbons H.S."/>
            <person name="Coyne S.R."/>
            <person name="Lo C.C."/>
            <person name="Meincke L."/>
            <person name="Munk A.C."/>
            <person name="Koroleva G.I."/>
            <person name="Rosenzweig C.N."/>
            <person name="Palacios G.F."/>
            <person name="Redden C.L."/>
            <person name="Minogue T.D."/>
            <person name="Chain P.S."/>
        </authorList>
    </citation>
    <scope>NUCLEOTIDE SEQUENCE [LARGE SCALE GENOMIC DNA]</scope>
    <source>
        <strain evidence="2 5">HD1011</strain>
    </source>
</reference>
<evidence type="ECO:0000313" key="2">
    <source>
        <dbReference type="EMBL" id="AJG76979.1"/>
    </source>
</evidence>
<dbReference type="RefSeq" id="WP_000656680.1">
    <property type="nucleotide sequence ID" value="NZ_CP009335.1"/>
</dbReference>
<evidence type="ECO:0000313" key="3">
    <source>
        <dbReference type="EMBL" id="QKH24911.1"/>
    </source>
</evidence>
<dbReference type="AlphaFoldDB" id="A0A0B5NGS6"/>
<dbReference type="OMA" id="IHTIWIV"/>
<dbReference type="Proteomes" id="UP000501107">
    <property type="component" value="Chromosome"/>
</dbReference>
<sequence>MKEDKFEQKIKSSLAEEIIPSEELINNTKQGVRKAQKLEKRWMICIHAIWIVLLTVVIEQFVTHLDNKIPIIIAVVIMMHVYIPIYVVIQSFLKKEYKLHERVR</sequence>
<dbReference type="Proteomes" id="UP000031876">
    <property type="component" value="Chromosome"/>
</dbReference>
<proteinExistence type="predicted"/>
<dbReference type="KEGG" id="btw:BF38_1085"/>
<name>A0A0B5NGS6_BACTU</name>
<reference evidence="3 7" key="3">
    <citation type="submission" date="2020-05" db="EMBL/GenBank/DDBJ databases">
        <title>FDA dAtabase for Regulatory Grade micrObial Sequences (FDA-ARGOS): Supporting development and validation of Infectious Disease Dx tests.</title>
        <authorList>
            <person name="Nelson B."/>
            <person name="Plummer A."/>
            <person name="Tallon L."/>
            <person name="Sadzewicz L."/>
            <person name="Zhao X."/>
            <person name="Vavikolanu K."/>
            <person name="Mehta A."/>
            <person name="Aluvathingal J."/>
            <person name="Nadendla S."/>
            <person name="Myers T."/>
            <person name="Yan Y."/>
            <person name="Sichtig H."/>
        </authorList>
    </citation>
    <scope>NUCLEOTIDE SEQUENCE [LARGE SCALE GENOMIC DNA]</scope>
    <source>
        <strain evidence="3 7">FDAARGOS_795</strain>
    </source>
</reference>
<keyword evidence="1" id="KW-1133">Transmembrane helix</keyword>
<accession>A0A0B5NGS6</accession>
<dbReference type="Proteomes" id="UP000286687">
    <property type="component" value="Unassembled WGS sequence"/>
</dbReference>
<feature type="transmembrane region" description="Helical" evidence="1">
    <location>
        <begin position="69"/>
        <end position="89"/>
    </location>
</feature>
<dbReference type="EMBL" id="CP009335">
    <property type="protein sequence ID" value="AJG76979.1"/>
    <property type="molecule type" value="Genomic_DNA"/>
</dbReference>
<evidence type="ECO:0000313" key="7">
    <source>
        <dbReference type="Proteomes" id="UP000501107"/>
    </source>
</evidence>
<feature type="transmembrane region" description="Helical" evidence="1">
    <location>
        <begin position="42"/>
        <end position="63"/>
    </location>
</feature>
<organism evidence="4 6">
    <name type="scientific">Bacillus thuringiensis</name>
    <dbReference type="NCBI Taxonomy" id="1428"/>
    <lineage>
        <taxon>Bacteria</taxon>
        <taxon>Bacillati</taxon>
        <taxon>Bacillota</taxon>
        <taxon>Bacilli</taxon>
        <taxon>Bacillales</taxon>
        <taxon>Bacillaceae</taxon>
        <taxon>Bacillus</taxon>
        <taxon>Bacillus cereus group</taxon>
    </lineage>
</organism>
<evidence type="ECO:0000313" key="6">
    <source>
        <dbReference type="Proteomes" id="UP000286687"/>
    </source>
</evidence>
<reference evidence="4 6" key="2">
    <citation type="submission" date="2018-01" db="EMBL/GenBank/DDBJ databases">
        <title>Complete genome sequence of G25-42.</title>
        <authorList>
            <person name="Zheng Z."/>
            <person name="Sun M."/>
        </authorList>
    </citation>
    <scope>NUCLEOTIDE SEQUENCE [LARGE SCALE GENOMIC DNA]</scope>
    <source>
        <strain evidence="4 6">G25-42</strain>
    </source>
</reference>
<evidence type="ECO:0000256" key="1">
    <source>
        <dbReference type="SAM" id="Phobius"/>
    </source>
</evidence>
<gene>
    <name evidence="2" type="ORF">BF38_1085</name>
    <name evidence="4" type="ORF">BM74_01515</name>
    <name evidence="3" type="ORF">FOC89_13180</name>
</gene>
<dbReference type="EMBL" id="CP053980">
    <property type="protein sequence ID" value="QKH24911.1"/>
    <property type="molecule type" value="Genomic_DNA"/>
</dbReference>
<dbReference type="EMBL" id="LDER01000033">
    <property type="protein sequence ID" value="RVU65845.1"/>
    <property type="molecule type" value="Genomic_DNA"/>
</dbReference>
<keyword evidence="1" id="KW-0812">Transmembrane</keyword>
<evidence type="ECO:0000313" key="4">
    <source>
        <dbReference type="EMBL" id="RVU65845.1"/>
    </source>
</evidence>
<evidence type="ECO:0000313" key="5">
    <source>
        <dbReference type="Proteomes" id="UP000031876"/>
    </source>
</evidence>